<sequence length="297" mass="32249">MGNPSSSQPPHASDATPVDDPAAHPWRRYVAIGDSFSEGIGDPDPDRPGYHRGWADRLAEELSRLTPPGEDLAYANLAVRGKLLDQIAEDQVEPALALRPDLISVCAGGNDILRGADPDEIAARLDAVVERLASDGATVLLFNATDVKGTPVIGRIRGTVAIYNENVRTIALRHDALVPDMWSLKDLARREMWAEDRLHFSALGHHTIAAMVLDTLGVEHGLEHLRLAPPAPRTWREARASDAAWVRTHLAPWVVRRLRGVSSGDGVTAKRPVPEPLFGAPMPQGSDHTEPLDIVEP</sequence>
<name>A0AAP3AG72_MICLU</name>
<dbReference type="PANTHER" id="PTHR43784">
    <property type="entry name" value="GDSL-LIKE LIPASE/ACYLHYDROLASE, PUTATIVE (AFU_ORTHOLOGUE AFUA_2G00820)-RELATED"/>
    <property type="match status" value="1"/>
</dbReference>
<dbReference type="Pfam" id="PF13472">
    <property type="entry name" value="Lipase_GDSL_2"/>
    <property type="match status" value="1"/>
</dbReference>
<dbReference type="PANTHER" id="PTHR43784:SF2">
    <property type="entry name" value="GDSL-LIKE LIPASE_ACYLHYDROLASE, PUTATIVE (AFU_ORTHOLOGUE AFUA_2G00820)-RELATED"/>
    <property type="match status" value="1"/>
</dbReference>
<reference evidence="3" key="1">
    <citation type="submission" date="2023-06" db="EMBL/GenBank/DDBJ databases">
        <title>lsaBGC provides a comprehensive framework for evolutionary analysis of biosynthetic gene clusters within focal taxa.</title>
        <authorList>
            <person name="Salamzade R."/>
            <person name="Sandstrom S."/>
            <person name="Kalan L.R."/>
        </authorList>
    </citation>
    <scope>NUCLEOTIDE SEQUENCE</scope>
    <source>
        <strain evidence="3">P3-SID899</strain>
    </source>
</reference>
<dbReference type="SUPFAM" id="SSF52266">
    <property type="entry name" value="SGNH hydrolase"/>
    <property type="match status" value="1"/>
</dbReference>
<dbReference type="GO" id="GO:0016787">
    <property type="term" value="F:hydrolase activity"/>
    <property type="evidence" value="ECO:0007669"/>
    <property type="project" value="UniProtKB-KW"/>
</dbReference>
<feature type="region of interest" description="Disordered" evidence="1">
    <location>
        <begin position="1"/>
        <end position="24"/>
    </location>
</feature>
<dbReference type="InterPro" id="IPR036514">
    <property type="entry name" value="SGNH_hydro_sf"/>
</dbReference>
<comment type="caution">
    <text evidence="3">The sequence shown here is derived from an EMBL/GenBank/DDBJ whole genome shotgun (WGS) entry which is preliminary data.</text>
</comment>
<dbReference type="AlphaFoldDB" id="A0AAP3AG72"/>
<dbReference type="Gene3D" id="3.40.50.1110">
    <property type="entry name" value="SGNH hydrolase"/>
    <property type="match status" value="1"/>
</dbReference>
<accession>A0AAP3AG72</accession>
<dbReference type="InterPro" id="IPR053140">
    <property type="entry name" value="GDSL_Rv0518-like"/>
</dbReference>
<feature type="domain" description="SGNH hydrolase-type esterase" evidence="2">
    <location>
        <begin position="31"/>
        <end position="205"/>
    </location>
</feature>
<gene>
    <name evidence="3" type="ORF">M3A82_004435</name>
</gene>
<dbReference type="InterPro" id="IPR013830">
    <property type="entry name" value="SGNH_hydro"/>
</dbReference>
<evidence type="ECO:0000259" key="2">
    <source>
        <dbReference type="Pfam" id="PF13472"/>
    </source>
</evidence>
<feature type="region of interest" description="Disordered" evidence="1">
    <location>
        <begin position="264"/>
        <end position="297"/>
    </location>
</feature>
<dbReference type="CDD" id="cd01832">
    <property type="entry name" value="SGNH_hydrolase_like_1"/>
    <property type="match status" value="1"/>
</dbReference>
<dbReference type="RefSeq" id="WP_060774695.1">
    <property type="nucleotide sequence ID" value="NZ_CP101465.1"/>
</dbReference>
<evidence type="ECO:0000313" key="4">
    <source>
        <dbReference type="Proteomes" id="UP001205867"/>
    </source>
</evidence>
<dbReference type="Proteomes" id="UP001205867">
    <property type="component" value="Unassembled WGS sequence"/>
</dbReference>
<protein>
    <submittedName>
        <fullName evidence="3">SGNH/GDSL hydrolase family protein</fullName>
    </submittedName>
</protein>
<evidence type="ECO:0000313" key="3">
    <source>
        <dbReference type="EMBL" id="MCV7628590.1"/>
    </source>
</evidence>
<organism evidence="3 4">
    <name type="scientific">Micrococcus luteus</name>
    <name type="common">Micrococcus lysodeikticus</name>
    <dbReference type="NCBI Taxonomy" id="1270"/>
    <lineage>
        <taxon>Bacteria</taxon>
        <taxon>Bacillati</taxon>
        <taxon>Actinomycetota</taxon>
        <taxon>Actinomycetes</taxon>
        <taxon>Micrococcales</taxon>
        <taxon>Micrococcaceae</taxon>
        <taxon>Micrococcus</taxon>
    </lineage>
</organism>
<proteinExistence type="predicted"/>
<feature type="compositionally biased region" description="Polar residues" evidence="1">
    <location>
        <begin position="1"/>
        <end position="10"/>
    </location>
</feature>
<dbReference type="EMBL" id="JALXKZ020000006">
    <property type="protein sequence ID" value="MCV7628590.1"/>
    <property type="molecule type" value="Genomic_DNA"/>
</dbReference>
<keyword evidence="3" id="KW-0378">Hydrolase</keyword>
<evidence type="ECO:0000256" key="1">
    <source>
        <dbReference type="SAM" id="MobiDB-lite"/>
    </source>
</evidence>